<dbReference type="Pfam" id="PF08516">
    <property type="entry name" value="ADAM_CR"/>
    <property type="match status" value="1"/>
</dbReference>
<evidence type="ECO:0008006" key="17">
    <source>
        <dbReference type="Google" id="ProtNLM"/>
    </source>
</evidence>
<dbReference type="OrthoDB" id="5951731at2759"/>
<sequence>QLINGSFGLLCAELCAAAHPRLSHVMHYDVVQLQPLKGRMKRSVSSQQKYPDTAEYALAVDGKNFTIYLERNRELLGKQYTLSYYTEDGMKVITPPSTTDHCYYQGHIQNMKDSSVSVGLCSGMRGFVRAENQVYLIEPLKKSLAGDHAVYKQEHLRTKRAAVQYINDTVYDLGPRFSGLYNSRNMNNKAPIGAQRFIEMVLVVDYKEYKKFGSLKDVQKRMLEVANHVDKLYRHLNIRVMLVGLEVWSKGDQIEVSSVPNLMLDRFLKWRQTTLLTRKKHDSAQFVTATDFDGSTVGLAPLNAMCSSRSGAVNEDHSINPLGVASTIAHEMGHNLGMSHDEPHCGCSSRSSQGCIMGESIGLVYPEAFSTCSKVALEMFLQNYDSSCLLDVPKEEDVYGGPVCGNAFVEKGEECDCGTVEECKNPCCNATTCRLTEGSKCAHGECCEKCQLKGAGGVCRHSAHDCDLEEYCTGKSAQCPKDDYKMNGLPCNYGQGYCYNGECPTLKEHCKKLWGPGADVDIDCFRHNTFDKSCARSGSGNCDQQHIKCGKIYCSGGNDFPITREKYLSTFGAKTCYSALEIFDKDSVGMVPTGTKCGTNKVCYNNLCQDLSVYKTKNCSAKCNNHGVCNHENQCHCDAGWAPPHCDVKLFNVANRKDAVIIGVTTSVVILLLITLVIGASVCCKKQKTPFNKQRSFKNTHTYSGQSNPVFQPSSAKNSPRCGPPRISQPTFMESTATQACKSLFSPTPPSRPAPQVGSFMFYCLICCGIFDILCLLQTKPLLPPSKPLPPSRPLPPLVSKPVYKPKSPPMPPVKPSGTQPAWNAPQVMAPPKVALKPPTKFR</sequence>
<dbReference type="InterPro" id="IPR034027">
    <property type="entry name" value="Reprolysin_adamalysin"/>
</dbReference>
<feature type="disulfide bond" evidence="8">
    <location>
        <begin position="619"/>
        <end position="629"/>
    </location>
</feature>
<feature type="region of interest" description="Disordered" evidence="10">
    <location>
        <begin position="695"/>
        <end position="728"/>
    </location>
</feature>
<dbReference type="InterPro" id="IPR006586">
    <property type="entry name" value="ADAM_Cys-rich"/>
</dbReference>
<comment type="caution">
    <text evidence="8">Lacks conserved residue(s) required for the propagation of feature annotation.</text>
</comment>
<evidence type="ECO:0000256" key="11">
    <source>
        <dbReference type="SAM" id="Phobius"/>
    </source>
</evidence>
<protein>
    <recommendedName>
        <fullName evidence="17">ADAM metallopeptidase domain 8b</fullName>
    </recommendedName>
</protein>
<dbReference type="InterPro" id="IPR000742">
    <property type="entry name" value="EGF"/>
</dbReference>
<evidence type="ECO:0000256" key="2">
    <source>
        <dbReference type="ARBA" id="ARBA00022536"/>
    </source>
</evidence>
<evidence type="ECO:0000256" key="7">
    <source>
        <dbReference type="PROSITE-ProRule" id="PRU00068"/>
    </source>
</evidence>
<accession>A0A3B4CAZ2</accession>
<evidence type="ECO:0000256" key="3">
    <source>
        <dbReference type="ARBA" id="ARBA00022692"/>
    </source>
</evidence>
<dbReference type="Ensembl" id="ENSPNAT00000000167.2">
    <property type="protein sequence ID" value="ENSPNAP00000008430.2"/>
    <property type="gene ID" value="ENSPNAG00000014023.2"/>
</dbReference>
<feature type="domain" description="Disintegrin" evidence="13">
    <location>
        <begin position="401"/>
        <end position="487"/>
    </location>
</feature>
<dbReference type="Proteomes" id="UP001501920">
    <property type="component" value="Chromosome 5"/>
</dbReference>
<feature type="domain" description="EGF-like" evidence="12">
    <location>
        <begin position="615"/>
        <end position="647"/>
    </location>
</feature>
<keyword evidence="2 8" id="KW-0245">EGF-like domain</keyword>
<dbReference type="Gene3D" id="4.10.70.10">
    <property type="entry name" value="Disintegrin domain"/>
    <property type="match status" value="1"/>
</dbReference>
<evidence type="ECO:0000256" key="9">
    <source>
        <dbReference type="PROSITE-ProRule" id="PRU00276"/>
    </source>
</evidence>
<feature type="domain" description="Peptidase M12B" evidence="14">
    <location>
        <begin position="196"/>
        <end position="393"/>
    </location>
</feature>
<keyword evidence="9" id="KW-0479">Metal-binding</keyword>
<dbReference type="GeneTree" id="ENSGT00940000158585"/>
<reference evidence="15" key="3">
    <citation type="submission" date="2025-09" db="UniProtKB">
        <authorList>
            <consortium name="Ensembl"/>
        </authorList>
    </citation>
    <scope>IDENTIFICATION</scope>
</reference>
<dbReference type="FunFam" id="4.10.70.10:FF:000001">
    <property type="entry name" value="Disintegrin and metalloproteinase domain-containing protein 22"/>
    <property type="match status" value="1"/>
</dbReference>
<dbReference type="GO" id="GO:0022407">
    <property type="term" value="P:regulation of cell-cell adhesion"/>
    <property type="evidence" value="ECO:0007669"/>
    <property type="project" value="TreeGrafter"/>
</dbReference>
<evidence type="ECO:0000256" key="1">
    <source>
        <dbReference type="ARBA" id="ARBA00004479"/>
    </source>
</evidence>
<feature type="compositionally biased region" description="Pro residues" evidence="10">
    <location>
        <begin position="787"/>
        <end position="799"/>
    </location>
</feature>
<dbReference type="PROSITE" id="PS50026">
    <property type="entry name" value="EGF_3"/>
    <property type="match status" value="1"/>
</dbReference>
<reference evidence="15 16" key="1">
    <citation type="submission" date="2020-10" db="EMBL/GenBank/DDBJ databases">
        <title>Pygocentrus nattereri (red-bellied piranha) genome, fPygNat1, primary haplotype.</title>
        <authorList>
            <person name="Myers G."/>
            <person name="Meyer A."/>
            <person name="Karagic N."/>
            <person name="Pippel M."/>
            <person name="Winkler S."/>
            <person name="Tracey A."/>
            <person name="Wood J."/>
            <person name="Formenti G."/>
            <person name="Howe K."/>
            <person name="Fedrigo O."/>
            <person name="Jarvis E.D."/>
        </authorList>
    </citation>
    <scope>NUCLEOTIDE SEQUENCE [LARGE SCALE GENOMIC DNA]</scope>
</reference>
<keyword evidence="9" id="KW-0862">Zinc</keyword>
<dbReference type="CDD" id="cd04269">
    <property type="entry name" value="ZnMc_adamalysin_II_like"/>
    <property type="match status" value="1"/>
</dbReference>
<dbReference type="Gene3D" id="2.60.120.260">
    <property type="entry name" value="Galactose-binding domain-like"/>
    <property type="match status" value="1"/>
</dbReference>
<evidence type="ECO:0000259" key="14">
    <source>
        <dbReference type="PROSITE" id="PS50215"/>
    </source>
</evidence>
<keyword evidence="3 11" id="KW-0812">Transmembrane</keyword>
<feature type="binding site" evidence="9">
    <location>
        <position position="334"/>
    </location>
    <ligand>
        <name>Zn(2+)</name>
        <dbReference type="ChEBI" id="CHEBI:29105"/>
        <note>catalytic</note>
    </ligand>
</feature>
<dbReference type="GO" id="GO:0004222">
    <property type="term" value="F:metalloendopeptidase activity"/>
    <property type="evidence" value="ECO:0007669"/>
    <property type="project" value="InterPro"/>
</dbReference>
<dbReference type="Gene3D" id="3.40.390.10">
    <property type="entry name" value="Collagenase (Catalytic Domain)"/>
    <property type="match status" value="1"/>
</dbReference>
<dbReference type="SMART" id="SM00050">
    <property type="entry name" value="DISIN"/>
    <property type="match status" value="1"/>
</dbReference>
<dbReference type="InterPro" id="IPR024079">
    <property type="entry name" value="MetalloPept_cat_dom_sf"/>
</dbReference>
<evidence type="ECO:0000256" key="10">
    <source>
        <dbReference type="SAM" id="MobiDB-lite"/>
    </source>
</evidence>
<evidence type="ECO:0000259" key="13">
    <source>
        <dbReference type="PROSITE" id="PS50214"/>
    </source>
</evidence>
<proteinExistence type="predicted"/>
<dbReference type="AlphaFoldDB" id="A0A3B4CAZ2"/>
<keyword evidence="5 11" id="KW-0472">Membrane</keyword>
<comment type="subcellular location">
    <subcellularLocation>
        <location evidence="1">Membrane</location>
        <topology evidence="1">Single-pass type I membrane protein</topology>
    </subcellularLocation>
</comment>
<dbReference type="PROSITE" id="PS50215">
    <property type="entry name" value="ADAM_MEPRO"/>
    <property type="match status" value="1"/>
</dbReference>
<dbReference type="SUPFAM" id="SSF55486">
    <property type="entry name" value="Metalloproteases ('zincins'), catalytic domain"/>
    <property type="match status" value="1"/>
</dbReference>
<dbReference type="OMA" id="HGQDHCL"/>
<dbReference type="GO" id="GO:0002693">
    <property type="term" value="P:positive regulation of cellular extravasation"/>
    <property type="evidence" value="ECO:0007669"/>
    <property type="project" value="TreeGrafter"/>
</dbReference>
<dbReference type="PRINTS" id="PR00289">
    <property type="entry name" value="DISINTEGRIN"/>
</dbReference>
<dbReference type="InterPro" id="IPR036436">
    <property type="entry name" value="Disintegrin_dom_sf"/>
</dbReference>
<dbReference type="Pfam" id="PF01562">
    <property type="entry name" value="Pep_M12B_propep"/>
    <property type="match status" value="1"/>
</dbReference>
<dbReference type="PANTHER" id="PTHR11905">
    <property type="entry name" value="ADAM A DISINTEGRIN AND METALLOPROTEASE DOMAIN"/>
    <property type="match status" value="1"/>
</dbReference>
<dbReference type="PROSITE" id="PS00427">
    <property type="entry name" value="DISINTEGRIN_1"/>
    <property type="match status" value="1"/>
</dbReference>
<evidence type="ECO:0000313" key="16">
    <source>
        <dbReference type="Proteomes" id="UP001501920"/>
    </source>
</evidence>
<dbReference type="GO" id="GO:0005886">
    <property type="term" value="C:plasma membrane"/>
    <property type="evidence" value="ECO:0007669"/>
    <property type="project" value="UniProtKB-ARBA"/>
</dbReference>
<dbReference type="PANTHER" id="PTHR11905:SF20">
    <property type="entry name" value="DISINTEGRIN AND METALLOPROTEINASE DOMAIN-CONTAINING PROTEIN 8"/>
    <property type="match status" value="1"/>
</dbReference>
<dbReference type="InterPro" id="IPR013111">
    <property type="entry name" value="EGF_extracell"/>
</dbReference>
<evidence type="ECO:0000313" key="15">
    <source>
        <dbReference type="Ensembl" id="ENSPNAP00000008430.2"/>
    </source>
</evidence>
<dbReference type="GO" id="GO:0006954">
    <property type="term" value="P:inflammatory response"/>
    <property type="evidence" value="ECO:0007669"/>
    <property type="project" value="TreeGrafter"/>
</dbReference>
<evidence type="ECO:0000256" key="8">
    <source>
        <dbReference type="PROSITE-ProRule" id="PRU00076"/>
    </source>
</evidence>
<evidence type="ECO:0000256" key="4">
    <source>
        <dbReference type="ARBA" id="ARBA00022989"/>
    </source>
</evidence>
<organism evidence="15 16">
    <name type="scientific">Pygocentrus nattereri</name>
    <name type="common">Red-bellied piranha</name>
    <dbReference type="NCBI Taxonomy" id="42514"/>
    <lineage>
        <taxon>Eukaryota</taxon>
        <taxon>Metazoa</taxon>
        <taxon>Chordata</taxon>
        <taxon>Craniata</taxon>
        <taxon>Vertebrata</taxon>
        <taxon>Euteleostomi</taxon>
        <taxon>Actinopterygii</taxon>
        <taxon>Neopterygii</taxon>
        <taxon>Teleostei</taxon>
        <taxon>Ostariophysi</taxon>
        <taxon>Characiformes</taxon>
        <taxon>Characoidei</taxon>
        <taxon>Pygocentrus</taxon>
    </lineage>
</organism>
<keyword evidence="6 8" id="KW-1015">Disulfide bond</keyword>
<dbReference type="SMART" id="SM00608">
    <property type="entry name" value="ACR"/>
    <property type="match status" value="1"/>
</dbReference>
<feature type="region of interest" description="Disordered" evidence="10">
    <location>
        <begin position="787"/>
        <end position="843"/>
    </location>
</feature>
<dbReference type="InterPro" id="IPR001762">
    <property type="entry name" value="Disintegrin_dom"/>
</dbReference>
<reference evidence="15" key="2">
    <citation type="submission" date="2025-08" db="UniProtKB">
        <authorList>
            <consortium name="Ensembl"/>
        </authorList>
    </citation>
    <scope>IDENTIFICATION</scope>
</reference>
<evidence type="ECO:0000256" key="6">
    <source>
        <dbReference type="ARBA" id="ARBA00023157"/>
    </source>
</evidence>
<keyword evidence="16" id="KW-1185">Reference proteome</keyword>
<feature type="active site" evidence="9">
    <location>
        <position position="331"/>
    </location>
</feature>
<feature type="disulfide bond" evidence="8">
    <location>
        <begin position="637"/>
        <end position="646"/>
    </location>
</feature>
<dbReference type="GO" id="GO:0050839">
    <property type="term" value="F:cell adhesion molecule binding"/>
    <property type="evidence" value="ECO:0007669"/>
    <property type="project" value="TreeGrafter"/>
</dbReference>
<feature type="disulfide bond" evidence="7">
    <location>
        <begin position="459"/>
        <end position="479"/>
    </location>
</feature>
<dbReference type="Pfam" id="PF07974">
    <property type="entry name" value="EGF_2"/>
    <property type="match status" value="1"/>
</dbReference>
<feature type="transmembrane region" description="Helical" evidence="11">
    <location>
        <begin position="659"/>
        <end position="684"/>
    </location>
</feature>
<dbReference type="PROSITE" id="PS50214">
    <property type="entry name" value="DISINTEGRIN_2"/>
    <property type="match status" value="1"/>
</dbReference>
<dbReference type="GO" id="GO:0051044">
    <property type="term" value="P:positive regulation of membrane protein ectodomain proteolysis"/>
    <property type="evidence" value="ECO:0007669"/>
    <property type="project" value="TreeGrafter"/>
</dbReference>
<feature type="binding site" evidence="9">
    <location>
        <position position="340"/>
    </location>
    <ligand>
        <name>Zn(2+)</name>
        <dbReference type="ChEBI" id="CHEBI:29105"/>
        <note>catalytic</note>
    </ligand>
</feature>
<evidence type="ECO:0000256" key="5">
    <source>
        <dbReference type="ARBA" id="ARBA00023136"/>
    </source>
</evidence>
<feature type="binding site" evidence="9">
    <location>
        <position position="330"/>
    </location>
    <ligand>
        <name>Zn(2+)</name>
        <dbReference type="ChEBI" id="CHEBI:29105"/>
        <note>catalytic</note>
    </ligand>
</feature>
<dbReference type="FunFam" id="3.40.390.10:FF:000002">
    <property type="entry name" value="Disintegrin and metalloproteinase domain-containing protein 22"/>
    <property type="match status" value="1"/>
</dbReference>
<dbReference type="GO" id="GO:0006508">
    <property type="term" value="P:proteolysis"/>
    <property type="evidence" value="ECO:0007669"/>
    <property type="project" value="InterPro"/>
</dbReference>
<dbReference type="Pfam" id="PF01421">
    <property type="entry name" value="Reprolysin"/>
    <property type="match status" value="1"/>
</dbReference>
<keyword evidence="4 11" id="KW-1133">Transmembrane helix</keyword>
<dbReference type="GO" id="GO:0046872">
    <property type="term" value="F:metal ion binding"/>
    <property type="evidence" value="ECO:0007669"/>
    <property type="project" value="UniProtKB-KW"/>
</dbReference>
<name>A0A3B4CAZ2_PYGNA</name>
<dbReference type="InterPro" id="IPR001590">
    <property type="entry name" value="Peptidase_M12B"/>
</dbReference>
<feature type="compositionally biased region" description="Polar residues" evidence="10">
    <location>
        <begin position="695"/>
        <end position="718"/>
    </location>
</feature>
<dbReference type="InterPro" id="IPR018358">
    <property type="entry name" value="Disintegrin_CS"/>
</dbReference>
<evidence type="ECO:0000259" key="12">
    <source>
        <dbReference type="PROSITE" id="PS50026"/>
    </source>
</evidence>
<dbReference type="SUPFAM" id="SSF57552">
    <property type="entry name" value="Blood coagulation inhibitor (disintegrin)"/>
    <property type="match status" value="1"/>
</dbReference>
<dbReference type="InterPro" id="IPR002870">
    <property type="entry name" value="Peptidase_M12B_N"/>
</dbReference>
<dbReference type="PROSITE" id="PS01186">
    <property type="entry name" value="EGF_2"/>
    <property type="match status" value="1"/>
</dbReference>
<dbReference type="Pfam" id="PF00200">
    <property type="entry name" value="Disintegrin"/>
    <property type="match status" value="1"/>
</dbReference>